<feature type="domain" description="PWWP" evidence="10">
    <location>
        <begin position="439"/>
        <end position="489"/>
    </location>
</feature>
<feature type="compositionally biased region" description="Polar residues" evidence="7">
    <location>
        <begin position="1685"/>
        <end position="1702"/>
    </location>
</feature>
<feature type="region of interest" description="Disordered" evidence="7">
    <location>
        <begin position="182"/>
        <end position="243"/>
    </location>
</feature>
<feature type="compositionally biased region" description="Basic and acidic residues" evidence="7">
    <location>
        <begin position="918"/>
        <end position="932"/>
    </location>
</feature>
<proteinExistence type="predicted"/>
<dbReference type="PROSITE" id="PS50016">
    <property type="entry name" value="ZF_PHD_2"/>
    <property type="match status" value="1"/>
</dbReference>
<dbReference type="InterPro" id="IPR019787">
    <property type="entry name" value="Znf_PHD-finger"/>
</dbReference>
<feature type="compositionally biased region" description="Basic and acidic residues" evidence="7">
    <location>
        <begin position="1198"/>
        <end position="1218"/>
    </location>
</feature>
<dbReference type="PROSITE" id="PS01360">
    <property type="entry name" value="ZF_MYND_1"/>
    <property type="match status" value="1"/>
</dbReference>
<dbReference type="InterPro" id="IPR001487">
    <property type="entry name" value="Bromodomain"/>
</dbReference>
<dbReference type="SMART" id="SM00293">
    <property type="entry name" value="PWWP"/>
    <property type="match status" value="1"/>
</dbReference>
<dbReference type="InterPro" id="IPR011011">
    <property type="entry name" value="Znf_FYVE_PHD"/>
</dbReference>
<dbReference type="SUPFAM" id="SSF47370">
    <property type="entry name" value="Bromodomain"/>
    <property type="match status" value="1"/>
</dbReference>
<dbReference type="SMART" id="SM00297">
    <property type="entry name" value="BROMO"/>
    <property type="match status" value="1"/>
</dbReference>
<dbReference type="InterPro" id="IPR056987">
    <property type="entry name" value="ZMYND8_CC"/>
</dbReference>
<feature type="compositionally biased region" description="Polar residues" evidence="7">
    <location>
        <begin position="1718"/>
        <end position="1732"/>
    </location>
</feature>
<dbReference type="InterPro" id="IPR000313">
    <property type="entry name" value="PWWP_dom"/>
</dbReference>
<feature type="region of interest" description="Disordered" evidence="7">
    <location>
        <begin position="618"/>
        <end position="655"/>
    </location>
</feature>
<name>A0ABP0FNW4_CLALP</name>
<dbReference type="Pfam" id="PF23460">
    <property type="entry name" value="ZMYND8_CC"/>
    <property type="match status" value="1"/>
</dbReference>
<feature type="compositionally biased region" description="Basic and acidic residues" evidence="7">
    <location>
        <begin position="940"/>
        <end position="962"/>
    </location>
</feature>
<feature type="region of interest" description="Disordered" evidence="7">
    <location>
        <begin position="671"/>
        <end position="979"/>
    </location>
</feature>
<dbReference type="Gene3D" id="6.10.140.2220">
    <property type="match status" value="1"/>
</dbReference>
<evidence type="ECO:0000259" key="8">
    <source>
        <dbReference type="PROSITE" id="PS50014"/>
    </source>
</evidence>
<dbReference type="Pfam" id="PF00439">
    <property type="entry name" value="Bromodomain"/>
    <property type="match status" value="1"/>
</dbReference>
<keyword evidence="1" id="KW-0479">Metal-binding</keyword>
<keyword evidence="4 5" id="KW-0103">Bromodomain</keyword>
<dbReference type="InterPro" id="IPR001965">
    <property type="entry name" value="Znf_PHD"/>
</dbReference>
<sequence>MDLTPDNPEIVSLQTASKDEQQVLQQQSLSTPMDQSSDLPTAFSMPDTPMESATGISTVAGLTFAALAQELKPDEPELCAVTKSETETFAESSPSAMDVSTVPVSDSVTSSAAPSAVVTSSVIESAASPMPKESSTRSLLDQASPFARGEIASPTRSLTPLSDKMGRTSPIEAMDTILSVKSKSDLDEQHPSPLVVTASSYRARSSSQSSKSSKGSSPSSQKSPVPPKRKEKARPPPPAKVVGEHDGRNDFYCWVCHKEGEVLCCELCPRVMHAKCLRMEAEPEGDWFCPECERIMEAECKETQSRSMSQLSIDQLALHLRYALQRMKTTGCEPFAEPVNTKEFTDYLDYVFHPMDLNTLEKNVKKRIYGSTEAFLADVKWILHNCIIYNGTQTKLTNIAKTIIKIAQHEMTEIEVCPECYLNACRKRDNWFCEPCHDPHVLVWAKLQGFPHWPAKALRVEKGLVDARFFGQHDRAWIPLSGCYIMSKEMPLPVKNKKKGRGPGAKGGLDNAIQEMQGYIDNVVRKSGKPFEYAPPRTPLTHMDIYRRTAGHGPAVDMSKEITGRASSTSLDSSSKLSTVAIKKEAMENEALKSSGASPLPKPLESVLNLKLDSVGLDSTLTTSSVPPKKKSKVVTTSGAHPQKGTRPFNPKKRANMALLDKTIESLRESVENEVHDHVSTESDSSSEEDTNEGSSSNKSTPTSQSKGEKDSGKNKELNVEKERVKNDKKTKKEADSDVSDSELIIDVGEEEEKKKESTAGSLTEKGLFKIKKRSTVDDAKPKTKSILLNKDHDPTKKAAPSGSTPVRAAGTLKRKFAENSPTVSTEGKVRKVEGMSNPSKSRNADRPLTAAHKISGKILPDKEKKKHSLDEARKSDSLKASREGSYSPHAATGAKKSSSEVLLKKKALSQVTASSKLRAEDSGDLRSEKAKMLAKRMMNKKDGPGGDKPKEKSNPAEDKGKGLSSHTESTRKLSSFTIPKHKPMSRKEIPVIDETHNTIPGSRPTASHGVNGSSSTENVLQKSKPNQNVPLQKFQKYNDRLMKSMQEVLSEIYEDMTATFQGSQSNNSLNNETDGNTEQQVTQLRLEIQRLKWMHKQEIAEIQHNHDLTVAEIRQSLENEKIHLLDVAKRKSEAEKTKAIEETKLKQWCANCRKEAIFYCCWNTSYCDYPCQQLHWPKHMATCSQARGRASSASNMKDVDRRSPGRESGQDKVKEDIEMSDEEEHSDTDMMVIDESHPSKIEPSNAKEDLSSPLSPDDAKPSLKQKPETSKSSASTSTTSSIITPSTKSNSSIEAILERTSALASVGQVQPIAGAVVSALTSDTKSKPLPLKSATSSTSASQNTSSSAVVSSKLIDDIFSKVTKKATAPPLSTSLPSPTTSILKGILNNPSKSTAQDTSPASSSTLETSTSTSGKLDASSVATADAKAHMSGFAISAIGDRLLKARQQTSAESQPGVSSATMSGDKADRDTDLKWKDLDTATVESITEPKLSTTSSDTGGSHVDDDSKTSECSHEMSDTFQDEDNKTSSFKAEDQVLSSSSKEDLPDKQSSPSSPCNEEEQSHTSPVAIDKSPPGDHAIIQSSLDGKNLDNQTLNRHDMQSASAIVGDFGTTGEESLKLEKASSSADLPSRGLFTGNPEAETMNLKSTEEVSSGIAPTSTAESFSIGISAPVFVDSYLSNLQKMNSQQQASHADSATNDATTENKETNKPNAPAKRSTLSSDLQNSPDLFK</sequence>
<protein>
    <recommendedName>
        <fullName evidence="14">Protein kinase C-binding protein 1</fullName>
    </recommendedName>
</protein>
<feature type="region of interest" description="Disordered" evidence="7">
    <location>
        <begin position="998"/>
        <end position="1022"/>
    </location>
</feature>
<evidence type="ECO:0000313" key="13">
    <source>
        <dbReference type="Proteomes" id="UP001642483"/>
    </source>
</evidence>
<feature type="compositionally biased region" description="Low complexity" evidence="7">
    <location>
        <begin position="1334"/>
        <end position="1351"/>
    </location>
</feature>
<feature type="compositionally biased region" description="Polar residues" evidence="7">
    <location>
        <begin position="965"/>
        <end position="978"/>
    </location>
</feature>
<feature type="compositionally biased region" description="Low complexity" evidence="7">
    <location>
        <begin position="106"/>
        <end position="122"/>
    </location>
</feature>
<accession>A0ABP0FNW4</accession>
<feature type="compositionally biased region" description="Basic and acidic residues" evidence="7">
    <location>
        <begin position="1466"/>
        <end position="1480"/>
    </location>
</feature>
<feature type="compositionally biased region" description="Basic and acidic residues" evidence="7">
    <location>
        <begin position="1258"/>
        <end position="1270"/>
    </location>
</feature>
<organism evidence="12 13">
    <name type="scientific">Clavelina lepadiformis</name>
    <name type="common">Light-bulb sea squirt</name>
    <name type="synonym">Ascidia lepadiformis</name>
    <dbReference type="NCBI Taxonomy" id="159417"/>
    <lineage>
        <taxon>Eukaryota</taxon>
        <taxon>Metazoa</taxon>
        <taxon>Chordata</taxon>
        <taxon>Tunicata</taxon>
        <taxon>Ascidiacea</taxon>
        <taxon>Aplousobranchia</taxon>
        <taxon>Clavelinidae</taxon>
        <taxon>Clavelina</taxon>
    </lineage>
</organism>
<comment type="caution">
    <text evidence="12">The sequence shown here is derived from an EMBL/GenBank/DDBJ whole genome shotgun (WGS) entry which is preliminary data.</text>
</comment>
<dbReference type="SUPFAM" id="SSF144232">
    <property type="entry name" value="HIT/MYND zinc finger-like"/>
    <property type="match status" value="1"/>
</dbReference>
<feature type="domain" description="Bromo" evidence="8">
    <location>
        <begin position="327"/>
        <end position="397"/>
    </location>
</feature>
<dbReference type="Pfam" id="PF00628">
    <property type="entry name" value="PHD"/>
    <property type="match status" value="1"/>
</dbReference>
<dbReference type="Gene3D" id="2.30.30.140">
    <property type="match status" value="1"/>
</dbReference>
<dbReference type="SUPFAM" id="SSF57903">
    <property type="entry name" value="FYVE/PHD zinc finger"/>
    <property type="match status" value="1"/>
</dbReference>
<feature type="domain" description="MYND-type" evidence="11">
    <location>
        <begin position="1150"/>
        <end position="1184"/>
    </location>
</feature>
<feature type="region of interest" description="Disordered" evidence="7">
    <location>
        <begin position="1189"/>
        <end position="1293"/>
    </location>
</feature>
<evidence type="ECO:0000256" key="5">
    <source>
        <dbReference type="PROSITE-ProRule" id="PRU00035"/>
    </source>
</evidence>
<dbReference type="PANTHER" id="PTHR46453">
    <property type="entry name" value="PROTEIN KINASE C-BINDING PROTEIN 1"/>
    <property type="match status" value="1"/>
</dbReference>
<dbReference type="CDD" id="cd15538">
    <property type="entry name" value="PHD_PRKCBP1"/>
    <property type="match status" value="1"/>
</dbReference>
<evidence type="ECO:0000256" key="3">
    <source>
        <dbReference type="ARBA" id="ARBA00022833"/>
    </source>
</evidence>
<evidence type="ECO:0000256" key="1">
    <source>
        <dbReference type="ARBA" id="ARBA00022723"/>
    </source>
</evidence>
<dbReference type="Gene3D" id="3.30.40.10">
    <property type="entry name" value="Zinc/RING finger domain, C3HC4 (zinc finger)"/>
    <property type="match status" value="1"/>
</dbReference>
<dbReference type="InterPro" id="IPR036427">
    <property type="entry name" value="Bromodomain-like_sf"/>
</dbReference>
<evidence type="ECO:0000313" key="12">
    <source>
        <dbReference type="EMBL" id="CAK8681281.1"/>
    </source>
</evidence>
<dbReference type="InterPro" id="IPR013083">
    <property type="entry name" value="Znf_RING/FYVE/PHD"/>
</dbReference>
<dbReference type="InterPro" id="IPR044075">
    <property type="entry name" value="PRKCBP1_PHD"/>
</dbReference>
<dbReference type="InterPro" id="IPR002893">
    <property type="entry name" value="Znf_MYND"/>
</dbReference>
<feature type="compositionally biased region" description="Low complexity" evidence="7">
    <location>
        <begin position="693"/>
        <end position="706"/>
    </location>
</feature>
<keyword evidence="3" id="KW-0862">Zinc</keyword>
<feature type="compositionally biased region" description="Basic and acidic residues" evidence="7">
    <location>
        <begin position="671"/>
        <end position="681"/>
    </location>
</feature>
<feature type="compositionally biased region" description="Basic and acidic residues" evidence="7">
    <location>
        <begin position="860"/>
        <end position="883"/>
    </location>
</feature>
<evidence type="ECO:0000256" key="7">
    <source>
        <dbReference type="SAM" id="MobiDB-lite"/>
    </source>
</evidence>
<dbReference type="PROSITE" id="PS50014">
    <property type="entry name" value="BROMODOMAIN_2"/>
    <property type="match status" value="1"/>
</dbReference>
<feature type="region of interest" description="Disordered" evidence="7">
    <location>
        <begin position="1447"/>
        <end position="1593"/>
    </location>
</feature>
<dbReference type="CDD" id="cd05508">
    <property type="entry name" value="Bromo_RACK7"/>
    <property type="match status" value="1"/>
</dbReference>
<dbReference type="PANTHER" id="PTHR46453:SF5">
    <property type="entry name" value="PROTEIN KINASE C-BINDING PROTEIN 1 ISOFORM X1"/>
    <property type="match status" value="1"/>
</dbReference>
<feature type="compositionally biased region" description="Polar residues" evidence="7">
    <location>
        <begin position="1447"/>
        <end position="1463"/>
    </location>
</feature>
<feature type="region of interest" description="Disordered" evidence="7">
    <location>
        <begin position="1366"/>
        <end position="1424"/>
    </location>
</feature>
<dbReference type="PROSITE" id="PS50812">
    <property type="entry name" value="PWWP"/>
    <property type="match status" value="1"/>
</dbReference>
<keyword evidence="2 6" id="KW-0863">Zinc-finger</keyword>
<feature type="compositionally biased region" description="Low complexity" evidence="7">
    <location>
        <begin position="1271"/>
        <end position="1293"/>
    </location>
</feature>
<evidence type="ECO:0000259" key="11">
    <source>
        <dbReference type="PROSITE" id="PS50865"/>
    </source>
</evidence>
<dbReference type="PRINTS" id="PR00503">
    <property type="entry name" value="BROMODOMAIN"/>
</dbReference>
<evidence type="ECO:0000259" key="9">
    <source>
        <dbReference type="PROSITE" id="PS50016"/>
    </source>
</evidence>
<feature type="region of interest" description="Disordered" evidence="7">
    <location>
        <begin position="1322"/>
        <end position="1351"/>
    </location>
</feature>
<reference evidence="12 13" key="1">
    <citation type="submission" date="2024-02" db="EMBL/GenBank/DDBJ databases">
        <authorList>
            <person name="Daric V."/>
            <person name="Darras S."/>
        </authorList>
    </citation>
    <scope>NUCLEOTIDE SEQUENCE [LARGE SCALE GENOMIC DNA]</scope>
</reference>
<evidence type="ECO:0000256" key="6">
    <source>
        <dbReference type="PROSITE-ProRule" id="PRU00134"/>
    </source>
</evidence>
<feature type="domain" description="PHD-type" evidence="9">
    <location>
        <begin position="250"/>
        <end position="295"/>
    </location>
</feature>
<feature type="region of interest" description="Disordered" evidence="7">
    <location>
        <begin position="106"/>
        <end position="170"/>
    </location>
</feature>
<dbReference type="Pfam" id="PF24324">
    <property type="entry name" value="MYND_ZMYND11_ZMYD8"/>
    <property type="match status" value="1"/>
</dbReference>
<dbReference type="Gene3D" id="1.20.920.10">
    <property type="entry name" value="Bromodomain-like"/>
    <property type="match status" value="1"/>
</dbReference>
<feature type="compositionally biased region" description="Polar residues" evidence="7">
    <location>
        <begin position="14"/>
        <end position="39"/>
    </location>
</feature>
<evidence type="ECO:0000259" key="10">
    <source>
        <dbReference type="PROSITE" id="PS50812"/>
    </source>
</evidence>
<dbReference type="SUPFAM" id="SSF63748">
    <property type="entry name" value="Tudor/PWWP/MBT"/>
    <property type="match status" value="1"/>
</dbReference>
<feature type="compositionally biased region" description="Basic and acidic residues" evidence="7">
    <location>
        <begin position="1235"/>
        <end position="1251"/>
    </location>
</feature>
<dbReference type="CDD" id="cd20160">
    <property type="entry name" value="PWWP_PRKCBP1"/>
    <property type="match status" value="1"/>
</dbReference>
<dbReference type="PROSITE" id="PS50865">
    <property type="entry name" value="ZF_MYND_2"/>
    <property type="match status" value="1"/>
</dbReference>
<feature type="compositionally biased region" description="Basic and acidic residues" evidence="7">
    <location>
        <begin position="707"/>
        <end position="736"/>
    </location>
</feature>
<feature type="compositionally biased region" description="Low complexity" evidence="7">
    <location>
        <begin position="205"/>
        <end position="223"/>
    </location>
</feature>
<dbReference type="InterPro" id="IPR037967">
    <property type="entry name" value="ZMYND8_Bromo_dom"/>
</dbReference>
<evidence type="ECO:0000256" key="2">
    <source>
        <dbReference type="ARBA" id="ARBA00022771"/>
    </source>
</evidence>
<keyword evidence="13" id="KW-1185">Reference proteome</keyword>
<evidence type="ECO:0008006" key="14">
    <source>
        <dbReference type="Google" id="ProtNLM"/>
    </source>
</evidence>
<feature type="compositionally biased region" description="Polar residues" evidence="7">
    <location>
        <begin position="1389"/>
        <end position="1398"/>
    </location>
</feature>
<dbReference type="Proteomes" id="UP001642483">
    <property type="component" value="Unassembled WGS sequence"/>
</dbReference>
<feature type="compositionally biased region" description="Basic and acidic residues" evidence="7">
    <location>
        <begin position="1503"/>
        <end position="1535"/>
    </location>
</feature>
<feature type="region of interest" description="Disordered" evidence="7">
    <location>
        <begin position="1685"/>
        <end position="1732"/>
    </location>
</feature>
<gene>
    <name evidence="12" type="ORF">CVLEPA_LOCUS11498</name>
</gene>
<dbReference type="InterPro" id="IPR057053">
    <property type="entry name" value="MYND_ZMYND11_ZMYD8"/>
</dbReference>
<feature type="compositionally biased region" description="Low complexity" evidence="7">
    <location>
        <begin position="1367"/>
        <end position="1382"/>
    </location>
</feature>
<feature type="compositionally biased region" description="Polar residues" evidence="7">
    <location>
        <begin position="1581"/>
        <end position="1593"/>
    </location>
</feature>
<feature type="compositionally biased region" description="Polar residues" evidence="7">
    <location>
        <begin position="1483"/>
        <end position="1500"/>
    </location>
</feature>
<dbReference type="SMART" id="SM00249">
    <property type="entry name" value="PHD"/>
    <property type="match status" value="1"/>
</dbReference>
<evidence type="ECO:0000256" key="4">
    <source>
        <dbReference type="ARBA" id="ARBA00023117"/>
    </source>
</evidence>
<feature type="region of interest" description="Disordered" evidence="7">
    <location>
        <begin position="14"/>
        <end position="52"/>
    </location>
</feature>
<feature type="compositionally biased region" description="Low complexity" evidence="7">
    <location>
        <begin position="1399"/>
        <end position="1414"/>
    </location>
</feature>
<dbReference type="EMBL" id="CAWYQH010000079">
    <property type="protein sequence ID" value="CAK8681281.1"/>
    <property type="molecule type" value="Genomic_DNA"/>
</dbReference>